<feature type="transmembrane region" description="Helical" evidence="1">
    <location>
        <begin position="21"/>
        <end position="47"/>
    </location>
</feature>
<dbReference type="RefSeq" id="XP_018285957.1">
    <property type="nucleotide sequence ID" value="XM_018438766.1"/>
</dbReference>
<dbReference type="AlphaFoldDB" id="A0A167KEL7"/>
<evidence type="ECO:0000256" key="1">
    <source>
        <dbReference type="SAM" id="Phobius"/>
    </source>
</evidence>
<protein>
    <recommendedName>
        <fullName evidence="4">Tetraspanin</fullName>
    </recommendedName>
</protein>
<dbReference type="InParanoid" id="A0A167KEL7"/>
<evidence type="ECO:0008006" key="4">
    <source>
        <dbReference type="Google" id="ProtNLM"/>
    </source>
</evidence>
<feature type="transmembrane region" description="Helical" evidence="1">
    <location>
        <begin position="53"/>
        <end position="74"/>
    </location>
</feature>
<keyword evidence="1" id="KW-1133">Transmembrane helix</keyword>
<dbReference type="OrthoDB" id="2239528at2759"/>
<feature type="transmembrane region" description="Helical" evidence="1">
    <location>
        <begin position="86"/>
        <end position="111"/>
    </location>
</feature>
<keyword evidence="3" id="KW-1185">Reference proteome</keyword>
<sequence length="230" mass="25687">MGMGMEKCCCFIPLRLGTFIIALWFFVIYLLDAVTGFLGVNAVIVYSGQSAKAWYYIDLLFTVLVCLGGLLGIVGSCFASRGFAKFFSVIIWINCGLSIVKYAVSLALMVVHREDLIRSCLRSGFVGFSNAQTPISSTVTISESPYYAPVKYPGTLNAHATDLEQCQYNVQSFLIVYGVVIFAIEILQIYFASVVSAYASRLRNGARHHRLHDQQIKDFEESRYHMSTVY</sequence>
<dbReference type="GeneID" id="28999672"/>
<keyword evidence="1" id="KW-0472">Membrane</keyword>
<keyword evidence="1" id="KW-0812">Transmembrane</keyword>
<reference evidence="3" key="1">
    <citation type="submission" date="2015-06" db="EMBL/GenBank/DDBJ databases">
        <title>Expansion of signal transduction pathways in fungi by whole-genome duplication.</title>
        <authorList>
            <consortium name="DOE Joint Genome Institute"/>
            <person name="Corrochano L.M."/>
            <person name="Kuo A."/>
            <person name="Marcet-Houben M."/>
            <person name="Polaino S."/>
            <person name="Salamov A."/>
            <person name="Villalobos J.M."/>
            <person name="Alvarez M.I."/>
            <person name="Avalos J."/>
            <person name="Benito E.P."/>
            <person name="Benoit I."/>
            <person name="Burger G."/>
            <person name="Camino L.P."/>
            <person name="Canovas D."/>
            <person name="Cerda-Olmedo E."/>
            <person name="Cheng J.-F."/>
            <person name="Dominguez A."/>
            <person name="Elias M."/>
            <person name="Eslava A.P."/>
            <person name="Glaser F."/>
            <person name="Grimwood J."/>
            <person name="Gutierrez G."/>
            <person name="Heitman J."/>
            <person name="Henrissat B."/>
            <person name="Iturriaga E.A."/>
            <person name="Lang B.F."/>
            <person name="Lavin J.L."/>
            <person name="Lee S."/>
            <person name="Li W."/>
            <person name="Lindquist E."/>
            <person name="Lopez-Garcia S."/>
            <person name="Luque E.M."/>
            <person name="Marcos A.T."/>
            <person name="Martin J."/>
            <person name="McCluskey K."/>
            <person name="Medina H.R."/>
            <person name="Miralles-Duran A."/>
            <person name="Miyazaki A."/>
            <person name="Munoz-Torres E."/>
            <person name="Oguiza J.A."/>
            <person name="Ohm R."/>
            <person name="Olmedo M."/>
            <person name="Orejas M."/>
            <person name="Ortiz-Castellanos L."/>
            <person name="Pisabarro A.G."/>
            <person name="Rodriguez-Romero J."/>
            <person name="Ruiz-Herrera J."/>
            <person name="Ruiz-Vazquez R."/>
            <person name="Sanz C."/>
            <person name="Schackwitz W."/>
            <person name="Schmutz J."/>
            <person name="Shahriari M."/>
            <person name="Shelest E."/>
            <person name="Silva-Franco F."/>
            <person name="Soanes D."/>
            <person name="Syed K."/>
            <person name="Tagua V.G."/>
            <person name="Talbot N.J."/>
            <person name="Thon M."/>
            <person name="De vries R.P."/>
            <person name="Wiebenga A."/>
            <person name="Yadav J.S."/>
            <person name="Braun E.L."/>
            <person name="Baker S."/>
            <person name="Garre V."/>
            <person name="Horwitz B."/>
            <person name="Torres-Martinez S."/>
            <person name="Idnurm A."/>
            <person name="Herrera-Estrella A."/>
            <person name="Gabaldon T."/>
            <person name="Grigoriev I.V."/>
        </authorList>
    </citation>
    <scope>NUCLEOTIDE SEQUENCE [LARGE SCALE GENOMIC DNA]</scope>
    <source>
        <strain evidence="3">NRRL 1555(-)</strain>
    </source>
</reference>
<feature type="transmembrane region" description="Helical" evidence="1">
    <location>
        <begin position="174"/>
        <end position="200"/>
    </location>
</feature>
<evidence type="ECO:0000313" key="2">
    <source>
        <dbReference type="EMBL" id="OAD67917.1"/>
    </source>
</evidence>
<name>A0A167KEL7_PHYB8</name>
<evidence type="ECO:0000313" key="3">
    <source>
        <dbReference type="Proteomes" id="UP000077315"/>
    </source>
</evidence>
<dbReference type="Proteomes" id="UP000077315">
    <property type="component" value="Unassembled WGS sequence"/>
</dbReference>
<dbReference type="EMBL" id="KV440997">
    <property type="protein sequence ID" value="OAD67917.1"/>
    <property type="molecule type" value="Genomic_DNA"/>
</dbReference>
<proteinExistence type="predicted"/>
<accession>A0A167KEL7</accession>
<dbReference type="VEuPathDB" id="FungiDB:PHYBLDRAFT_183416"/>
<gene>
    <name evidence="2" type="ORF">PHYBLDRAFT_183416</name>
</gene>
<organism evidence="2 3">
    <name type="scientific">Phycomyces blakesleeanus (strain ATCC 8743b / DSM 1359 / FGSC 10004 / NBRC 33097 / NRRL 1555)</name>
    <dbReference type="NCBI Taxonomy" id="763407"/>
    <lineage>
        <taxon>Eukaryota</taxon>
        <taxon>Fungi</taxon>
        <taxon>Fungi incertae sedis</taxon>
        <taxon>Mucoromycota</taxon>
        <taxon>Mucoromycotina</taxon>
        <taxon>Mucoromycetes</taxon>
        <taxon>Mucorales</taxon>
        <taxon>Phycomycetaceae</taxon>
        <taxon>Phycomyces</taxon>
    </lineage>
</organism>